<dbReference type="EMBL" id="RKRK01000002">
    <property type="protein sequence ID" value="RPF57455.1"/>
    <property type="molecule type" value="Genomic_DNA"/>
</dbReference>
<feature type="transmembrane region" description="Helical" evidence="8">
    <location>
        <begin position="134"/>
        <end position="160"/>
    </location>
</feature>
<organism evidence="9 10">
    <name type="scientific">Abyssicoccus albus</name>
    <dbReference type="NCBI Taxonomy" id="1817405"/>
    <lineage>
        <taxon>Bacteria</taxon>
        <taxon>Bacillati</taxon>
        <taxon>Bacillota</taxon>
        <taxon>Bacilli</taxon>
        <taxon>Bacillales</taxon>
        <taxon>Abyssicoccaceae</taxon>
    </lineage>
</organism>
<dbReference type="RefSeq" id="WP_249037312.1">
    <property type="nucleotide sequence ID" value="NZ_RKRK01000002.1"/>
</dbReference>
<comment type="subcellular location">
    <subcellularLocation>
        <location evidence="1">Cell membrane</location>
        <topology evidence="1">Multi-pass membrane protein</topology>
    </subcellularLocation>
</comment>
<protein>
    <submittedName>
        <fullName evidence="9">Iron complex transport system permease protein</fullName>
    </submittedName>
</protein>
<keyword evidence="10" id="KW-1185">Reference proteome</keyword>
<evidence type="ECO:0000313" key="9">
    <source>
        <dbReference type="EMBL" id="RPF57455.1"/>
    </source>
</evidence>
<keyword evidence="7 8" id="KW-0472">Membrane</keyword>
<evidence type="ECO:0000256" key="5">
    <source>
        <dbReference type="ARBA" id="ARBA00022692"/>
    </source>
</evidence>
<dbReference type="PANTHER" id="PTHR30472">
    <property type="entry name" value="FERRIC ENTEROBACTIN TRANSPORT SYSTEM PERMEASE PROTEIN"/>
    <property type="match status" value="1"/>
</dbReference>
<proteinExistence type="inferred from homology"/>
<feature type="transmembrane region" description="Helical" evidence="8">
    <location>
        <begin position="230"/>
        <end position="259"/>
    </location>
</feature>
<dbReference type="SUPFAM" id="SSF81345">
    <property type="entry name" value="ABC transporter involved in vitamin B12 uptake, BtuC"/>
    <property type="match status" value="1"/>
</dbReference>
<feature type="transmembrane region" description="Helical" evidence="8">
    <location>
        <begin position="271"/>
        <end position="294"/>
    </location>
</feature>
<evidence type="ECO:0000256" key="4">
    <source>
        <dbReference type="ARBA" id="ARBA00022475"/>
    </source>
</evidence>
<dbReference type="CDD" id="cd06550">
    <property type="entry name" value="TM_ABC_iron-siderophores_like"/>
    <property type="match status" value="1"/>
</dbReference>
<dbReference type="Pfam" id="PF01032">
    <property type="entry name" value="FecCD"/>
    <property type="match status" value="1"/>
</dbReference>
<dbReference type="PANTHER" id="PTHR30472:SF19">
    <property type="entry name" value="PETROBACTIN IMPORT SYSTEM PERMEASE PROTEIN YCLO"/>
    <property type="match status" value="1"/>
</dbReference>
<evidence type="ECO:0000256" key="1">
    <source>
        <dbReference type="ARBA" id="ARBA00004651"/>
    </source>
</evidence>
<feature type="transmembrane region" description="Helical" evidence="8">
    <location>
        <begin position="47"/>
        <end position="67"/>
    </location>
</feature>
<comment type="similarity">
    <text evidence="2">Belongs to the binding-protein-dependent transport system permease family. FecCD subfamily.</text>
</comment>
<keyword evidence="3" id="KW-0813">Transport</keyword>
<feature type="transmembrane region" description="Helical" evidence="8">
    <location>
        <begin position="107"/>
        <end position="128"/>
    </location>
</feature>
<sequence>MAKHKRSLMIKLGILTLITLLSITFYVFWDINFKILHYQLPSRLTRIWAMILMAIAIGVSTTLFQTISRNRILTPSIMGLDAAYLFIQTLLVFIFGATSQAMMNTHLNFFIAMISLVTFTMFLFGYMFNKTAQSIFKLLLIGVILGTLFQSLASFVQILINPDDFLILQNTMFASFNAIQSELLIISTVIIALLVIVIYIYYLPYLDVMGLGRDHAINLGVEYDKIVKQLLFIVAILVSVSTALVGPITFLGLLIVNLAHEFIKSHKHSHILYTTILFGILSLIGAQSIVQYIMQQETEISVLINFIGGIYFIFLIIKESRS</sequence>
<feature type="transmembrane region" description="Helical" evidence="8">
    <location>
        <begin position="73"/>
        <end position="95"/>
    </location>
</feature>
<keyword evidence="4" id="KW-1003">Cell membrane</keyword>
<dbReference type="Gene3D" id="1.10.3470.10">
    <property type="entry name" value="ABC transporter involved in vitamin B12 uptake, BtuC"/>
    <property type="match status" value="1"/>
</dbReference>
<reference evidence="9 10" key="1">
    <citation type="submission" date="2018-11" db="EMBL/GenBank/DDBJ databases">
        <title>Genomic Encyclopedia of Type Strains, Phase IV (KMG-IV): sequencing the most valuable type-strain genomes for metagenomic binning, comparative biology and taxonomic classification.</title>
        <authorList>
            <person name="Goeker M."/>
        </authorList>
    </citation>
    <scope>NUCLEOTIDE SEQUENCE [LARGE SCALE GENOMIC DNA]</scope>
    <source>
        <strain evidence="9 10">DSM 29158</strain>
    </source>
</reference>
<dbReference type="AlphaFoldDB" id="A0A3N5CEF2"/>
<dbReference type="GO" id="GO:0005886">
    <property type="term" value="C:plasma membrane"/>
    <property type="evidence" value="ECO:0007669"/>
    <property type="project" value="UniProtKB-SubCell"/>
</dbReference>
<dbReference type="InterPro" id="IPR037294">
    <property type="entry name" value="ABC_BtuC-like"/>
</dbReference>
<evidence type="ECO:0000256" key="8">
    <source>
        <dbReference type="SAM" id="Phobius"/>
    </source>
</evidence>
<keyword evidence="6 8" id="KW-1133">Transmembrane helix</keyword>
<feature type="transmembrane region" description="Helical" evidence="8">
    <location>
        <begin position="300"/>
        <end position="317"/>
    </location>
</feature>
<gene>
    <name evidence="9" type="ORF">EDD62_0073</name>
</gene>
<dbReference type="GO" id="GO:0033214">
    <property type="term" value="P:siderophore-iron import into cell"/>
    <property type="evidence" value="ECO:0007669"/>
    <property type="project" value="TreeGrafter"/>
</dbReference>
<comment type="caution">
    <text evidence="9">The sequence shown here is derived from an EMBL/GenBank/DDBJ whole genome shotgun (WGS) entry which is preliminary data.</text>
</comment>
<evidence type="ECO:0000256" key="7">
    <source>
        <dbReference type="ARBA" id="ARBA00023136"/>
    </source>
</evidence>
<dbReference type="GO" id="GO:0022857">
    <property type="term" value="F:transmembrane transporter activity"/>
    <property type="evidence" value="ECO:0007669"/>
    <property type="project" value="InterPro"/>
</dbReference>
<evidence type="ECO:0000313" key="10">
    <source>
        <dbReference type="Proteomes" id="UP000277108"/>
    </source>
</evidence>
<dbReference type="InterPro" id="IPR000522">
    <property type="entry name" value="ABC_transptr_permease_BtuC"/>
</dbReference>
<evidence type="ECO:0000256" key="2">
    <source>
        <dbReference type="ARBA" id="ARBA00007935"/>
    </source>
</evidence>
<name>A0A3N5CEF2_9BACL</name>
<dbReference type="Proteomes" id="UP000277108">
    <property type="component" value="Unassembled WGS sequence"/>
</dbReference>
<keyword evidence="5 8" id="KW-0812">Transmembrane</keyword>
<feature type="transmembrane region" description="Helical" evidence="8">
    <location>
        <begin position="12"/>
        <end position="35"/>
    </location>
</feature>
<evidence type="ECO:0000256" key="6">
    <source>
        <dbReference type="ARBA" id="ARBA00022989"/>
    </source>
</evidence>
<accession>A0A3N5CEF2</accession>
<evidence type="ECO:0000256" key="3">
    <source>
        <dbReference type="ARBA" id="ARBA00022448"/>
    </source>
</evidence>
<feature type="transmembrane region" description="Helical" evidence="8">
    <location>
        <begin position="181"/>
        <end position="202"/>
    </location>
</feature>